<dbReference type="OrthoDB" id="8914075at2"/>
<evidence type="ECO:0000313" key="3">
    <source>
        <dbReference type="EMBL" id="TXR51493.1"/>
    </source>
</evidence>
<protein>
    <submittedName>
        <fullName evidence="3">Uncharacterized protein</fullName>
    </submittedName>
</protein>
<keyword evidence="2" id="KW-0812">Transmembrane</keyword>
<comment type="caution">
    <text evidence="3">The sequence shown here is derived from an EMBL/GenBank/DDBJ whole genome shotgun (WGS) entry which is preliminary data.</text>
</comment>
<name>A0A5C8Z2Q4_9GAMM</name>
<sequence>MFDSINDFKDFLKDRFASPFWLSFILSWLILNWPITVTALFQSHDFNQQFISNYLNNTSIWMHFLFPLGMGFFYSAFSSTLRESMEVLAKYIRGKVIKLLNARNLYESISLKQHEEQIRRFQIQFSKLQRDNQKHEELLDENNSLTQEVKDLRSSQIKISDIITEKVLNQSGLDDVQKNLLVEQLKKAELLIAYETDEKESNTIDSMATSTKNHVSSETWSVDGWATDNEMALEANSKFSILKTLLLFESPNAYGGAKRADVIKMDTATLEETIQLCISAKYLTKLGNSRYSLTETGKSEIQKLKQAPELSAFNKFLTDLQDTSKKEIINALKAHQLKLKELVDKTTFNPSFSTLLKELCDNGTIELRGNIYTLATT</sequence>
<dbReference type="EMBL" id="VKAD01000003">
    <property type="protein sequence ID" value="TXR51493.1"/>
    <property type="molecule type" value="Genomic_DNA"/>
</dbReference>
<evidence type="ECO:0000256" key="2">
    <source>
        <dbReference type="SAM" id="Phobius"/>
    </source>
</evidence>
<keyword evidence="4" id="KW-1185">Reference proteome</keyword>
<keyword evidence="2" id="KW-1133">Transmembrane helix</keyword>
<evidence type="ECO:0000313" key="4">
    <source>
        <dbReference type="Proteomes" id="UP000321764"/>
    </source>
</evidence>
<feature type="transmembrane region" description="Helical" evidence="2">
    <location>
        <begin position="20"/>
        <end position="40"/>
    </location>
</feature>
<keyword evidence="1" id="KW-0175">Coiled coil</keyword>
<feature type="transmembrane region" description="Helical" evidence="2">
    <location>
        <begin position="60"/>
        <end position="77"/>
    </location>
</feature>
<organism evidence="3 4">
    <name type="scientific">Reinekea thalattae</name>
    <dbReference type="NCBI Taxonomy" id="2593301"/>
    <lineage>
        <taxon>Bacteria</taxon>
        <taxon>Pseudomonadati</taxon>
        <taxon>Pseudomonadota</taxon>
        <taxon>Gammaproteobacteria</taxon>
        <taxon>Oceanospirillales</taxon>
        <taxon>Saccharospirillaceae</taxon>
        <taxon>Reinekea</taxon>
    </lineage>
</organism>
<dbReference type="Proteomes" id="UP000321764">
    <property type="component" value="Unassembled WGS sequence"/>
</dbReference>
<evidence type="ECO:0000256" key="1">
    <source>
        <dbReference type="SAM" id="Coils"/>
    </source>
</evidence>
<accession>A0A5C8Z2Q4</accession>
<keyword evidence="2" id="KW-0472">Membrane</keyword>
<reference evidence="3 4" key="1">
    <citation type="submission" date="2019-07" db="EMBL/GenBank/DDBJ databases">
        <title>Reinekea sp. strain SSH23 genome sequencing and assembly.</title>
        <authorList>
            <person name="Kim I."/>
        </authorList>
    </citation>
    <scope>NUCLEOTIDE SEQUENCE [LARGE SCALE GENOMIC DNA]</scope>
    <source>
        <strain evidence="3 4">SSH23</strain>
    </source>
</reference>
<dbReference type="AlphaFoldDB" id="A0A5C8Z2Q4"/>
<proteinExistence type="predicted"/>
<gene>
    <name evidence="3" type="ORF">FME95_13305</name>
</gene>
<dbReference type="RefSeq" id="WP_147714987.1">
    <property type="nucleotide sequence ID" value="NZ_VKAD01000003.1"/>
</dbReference>
<feature type="coiled-coil region" evidence="1">
    <location>
        <begin position="111"/>
        <end position="155"/>
    </location>
</feature>